<dbReference type="EMBL" id="UINC01038491">
    <property type="protein sequence ID" value="SVB35580.1"/>
    <property type="molecule type" value="Genomic_DNA"/>
</dbReference>
<feature type="non-terminal residue" evidence="2">
    <location>
        <position position="314"/>
    </location>
</feature>
<dbReference type="SUPFAM" id="SSF51735">
    <property type="entry name" value="NAD(P)-binding Rossmann-fold domains"/>
    <property type="match status" value="1"/>
</dbReference>
<proteinExistence type="predicted"/>
<name>A0A382DAX8_9ZZZZ</name>
<dbReference type="PANTHER" id="PTHR43000">
    <property type="entry name" value="DTDP-D-GLUCOSE 4,6-DEHYDRATASE-RELATED"/>
    <property type="match status" value="1"/>
</dbReference>
<dbReference type="Gene3D" id="3.90.25.10">
    <property type="entry name" value="UDP-galactose 4-epimerase, domain 1"/>
    <property type="match status" value="1"/>
</dbReference>
<protein>
    <recommendedName>
        <fullName evidence="1">NAD(P)-binding domain-containing protein</fullName>
    </recommendedName>
</protein>
<dbReference type="AlphaFoldDB" id="A0A382DAX8"/>
<dbReference type="InterPro" id="IPR036291">
    <property type="entry name" value="NAD(P)-bd_dom_sf"/>
</dbReference>
<dbReference type="InterPro" id="IPR016040">
    <property type="entry name" value="NAD(P)-bd_dom"/>
</dbReference>
<reference evidence="2" key="1">
    <citation type="submission" date="2018-05" db="EMBL/GenBank/DDBJ databases">
        <authorList>
            <person name="Lanie J.A."/>
            <person name="Ng W.-L."/>
            <person name="Kazmierczak K.M."/>
            <person name="Andrzejewski T.M."/>
            <person name="Davidsen T.M."/>
            <person name="Wayne K.J."/>
            <person name="Tettelin H."/>
            <person name="Glass J.I."/>
            <person name="Rusch D."/>
            <person name="Podicherti R."/>
            <person name="Tsui H.-C.T."/>
            <person name="Winkler M.E."/>
        </authorList>
    </citation>
    <scope>NUCLEOTIDE SEQUENCE</scope>
</reference>
<organism evidence="2">
    <name type="scientific">marine metagenome</name>
    <dbReference type="NCBI Taxonomy" id="408172"/>
    <lineage>
        <taxon>unclassified sequences</taxon>
        <taxon>metagenomes</taxon>
        <taxon>ecological metagenomes</taxon>
    </lineage>
</organism>
<dbReference type="Gene3D" id="3.40.50.720">
    <property type="entry name" value="NAD(P)-binding Rossmann-like Domain"/>
    <property type="match status" value="1"/>
</dbReference>
<feature type="domain" description="NAD(P)-binding" evidence="1">
    <location>
        <begin position="11"/>
        <end position="311"/>
    </location>
</feature>
<evidence type="ECO:0000259" key="1">
    <source>
        <dbReference type="Pfam" id="PF16363"/>
    </source>
</evidence>
<dbReference type="Pfam" id="PF16363">
    <property type="entry name" value="GDP_Man_Dehyd"/>
    <property type="match status" value="1"/>
</dbReference>
<accession>A0A382DAX8</accession>
<gene>
    <name evidence="2" type="ORF">METZ01_LOCUS188434</name>
</gene>
<sequence length="314" mass="35398">MKSSIVKIAVIGSNSFSGASFVDFALANNLSVIGISRSEQPNDVFLPYSSNTHKEERFKFHQLDLNNNLEEMIDLIKKEKPDYIFNFAAQSMVAESWKFPEQWFTTNAVSITKLFNELKDCSFLKKYIHVTTPEVYGSCSGYIKEDMTYNPSTPYAASRAAGDMSLKTFVDNYNFPAVSTRAANVFGPGQQLYRIIPRTILYIRQGKKLQLHGGGYSERSFIHINDVSDATLKIALEGVIGDTYHISTESTITIRSLVQLICDKMNVKFEDCVDIVDDRPGKDDAYLLDSSKLRNDLGWKDEINLDRGLKESLS</sequence>
<evidence type="ECO:0000313" key="2">
    <source>
        <dbReference type="EMBL" id="SVB35580.1"/>
    </source>
</evidence>